<dbReference type="Pfam" id="PF05569">
    <property type="entry name" value="Peptidase_M56"/>
    <property type="match status" value="1"/>
</dbReference>
<keyword evidence="1" id="KW-0472">Membrane</keyword>
<evidence type="ECO:0000259" key="2">
    <source>
        <dbReference type="Pfam" id="PF05569"/>
    </source>
</evidence>
<dbReference type="RefSeq" id="WP_090623266.1">
    <property type="nucleotide sequence ID" value="NZ_FOQO01000001.1"/>
</dbReference>
<reference evidence="3 4" key="1">
    <citation type="submission" date="2016-10" db="EMBL/GenBank/DDBJ databases">
        <authorList>
            <person name="de Groot N.N."/>
        </authorList>
    </citation>
    <scope>NUCLEOTIDE SEQUENCE [LARGE SCALE GENOMIC DNA]</scope>
    <source>
        <strain evidence="3 4">RK1</strain>
    </source>
</reference>
<protein>
    <submittedName>
        <fullName evidence="3">BlaR1 peptidase M56</fullName>
    </submittedName>
</protein>
<dbReference type="InterPro" id="IPR008756">
    <property type="entry name" value="Peptidase_M56"/>
</dbReference>
<dbReference type="STRING" id="1477437.SAMN05444682_101347"/>
<dbReference type="EMBL" id="FOQO01000001">
    <property type="protein sequence ID" value="SFH82670.1"/>
    <property type="molecule type" value="Genomic_DNA"/>
</dbReference>
<dbReference type="OrthoDB" id="15218at2"/>
<feature type="transmembrane region" description="Helical" evidence="1">
    <location>
        <begin position="12"/>
        <end position="35"/>
    </location>
</feature>
<dbReference type="PANTHER" id="PTHR34978">
    <property type="entry name" value="POSSIBLE SENSOR-TRANSDUCER PROTEIN BLAR"/>
    <property type="match status" value="1"/>
</dbReference>
<keyword evidence="4" id="KW-1185">Reference proteome</keyword>
<gene>
    <name evidence="3" type="ORF">SAMN05444682_101347</name>
</gene>
<feature type="transmembrane region" description="Helical" evidence="1">
    <location>
        <begin position="47"/>
        <end position="65"/>
    </location>
</feature>
<name>A0A1I3D7G4_9SPHI</name>
<dbReference type="CDD" id="cd07341">
    <property type="entry name" value="M56_BlaR1_MecR1_like"/>
    <property type="match status" value="1"/>
</dbReference>
<evidence type="ECO:0000313" key="4">
    <source>
        <dbReference type="Proteomes" id="UP000198670"/>
    </source>
</evidence>
<dbReference type="AlphaFoldDB" id="A0A1I3D7G4"/>
<organism evidence="3 4">
    <name type="scientific">Parapedobacter indicus</name>
    <dbReference type="NCBI Taxonomy" id="1477437"/>
    <lineage>
        <taxon>Bacteria</taxon>
        <taxon>Pseudomonadati</taxon>
        <taxon>Bacteroidota</taxon>
        <taxon>Sphingobacteriia</taxon>
        <taxon>Sphingobacteriales</taxon>
        <taxon>Sphingobacteriaceae</taxon>
        <taxon>Parapedobacter</taxon>
    </lineage>
</organism>
<dbReference type="InterPro" id="IPR052173">
    <property type="entry name" value="Beta-lactam_resp_regulator"/>
</dbReference>
<keyword evidence="1" id="KW-0812">Transmembrane</keyword>
<proteinExistence type="predicted"/>
<evidence type="ECO:0000313" key="3">
    <source>
        <dbReference type="EMBL" id="SFH82670.1"/>
    </source>
</evidence>
<feature type="transmembrane region" description="Helical" evidence="1">
    <location>
        <begin position="101"/>
        <end position="125"/>
    </location>
</feature>
<sequence length="557" mass="63369">MTFSLDNLVEAMGWSIIHSLWIGALAYGLLLLLFAAFPETRARTRHAMAFSSLILLFAGFLAVFLDKLDISFGSAGMHGTSVDFPLTMLVFLEAKPPAVPFFNYLVGGYFAGFCLQTLLLALGYVRVYRLRSSGLLPVPKEWEEVFAQTLLRMDMNRRVGFWLSGKIKTPLVVGYLKPVVLFPLAAANQLDLDQVEAILIHELSHVRRNDYLLNLFKTVIEAVLFFNPFVWLLGRIVNEERENACDDDVLEQIGKPIFYAQTLLRVAALANGADHKLAMTAVCKKPSQLFQRIKRITAMKTNYRNVRQQIWVLAFALLASASLAWIGPKEKVNTSISRNPDANGLAEHDNQQAVLDTTRTIRFDKAQVDTSRNDVKPVVKDQMDYVESFEIAMDTTVFKARPKMVYINGDTIQLTSDTIMVQLNRSKPFPEDLAFFYPFNADSPQVLQRKAFKLDSLNKTVQEALAKSMKAINMDSLNRMIAKRVAWNDSITVRIDSIFKSKEFVFLPNLSFNIDSLVAFTPHVKEWELYQSPEYKALREDFEKKVEKLRRKREGPH</sequence>
<dbReference type="PANTHER" id="PTHR34978:SF3">
    <property type="entry name" value="SLR0241 PROTEIN"/>
    <property type="match status" value="1"/>
</dbReference>
<feature type="transmembrane region" description="Helical" evidence="1">
    <location>
        <begin position="310"/>
        <end position="328"/>
    </location>
</feature>
<evidence type="ECO:0000256" key="1">
    <source>
        <dbReference type="SAM" id="Phobius"/>
    </source>
</evidence>
<dbReference type="Proteomes" id="UP000198670">
    <property type="component" value="Unassembled WGS sequence"/>
</dbReference>
<accession>A0A1I3D7G4</accession>
<keyword evidence="1" id="KW-1133">Transmembrane helix</keyword>
<feature type="domain" description="Peptidase M56" evidence="2">
    <location>
        <begin position="140"/>
        <end position="295"/>
    </location>
</feature>